<organism evidence="1 2">
    <name type="scientific">Sphingomonas ursincola</name>
    <dbReference type="NCBI Taxonomy" id="56361"/>
    <lineage>
        <taxon>Bacteria</taxon>
        <taxon>Pseudomonadati</taxon>
        <taxon>Pseudomonadota</taxon>
        <taxon>Alphaproteobacteria</taxon>
        <taxon>Sphingomonadales</taxon>
        <taxon>Sphingomonadaceae</taxon>
        <taxon>Sphingomonas</taxon>
    </lineage>
</organism>
<sequence length="93" mass="10947">MSRRQHICDVPGCTHTRQRWQRICDLCYPQLPSAIRNNLIRAHAEKRMADWRSWKRRAGEIIAARRAARAPSTRWTSQSAFDLQARMLGERTD</sequence>
<evidence type="ECO:0000313" key="1">
    <source>
        <dbReference type="EMBL" id="MBA1373180.1"/>
    </source>
</evidence>
<dbReference type="EMBL" id="VDES01000001">
    <property type="protein sequence ID" value="MBA1373180.1"/>
    <property type="molecule type" value="Genomic_DNA"/>
</dbReference>
<name>A0A7V8RB23_9SPHN</name>
<dbReference type="Proteomes" id="UP000589292">
    <property type="component" value="Unassembled WGS sequence"/>
</dbReference>
<keyword evidence="2" id="KW-1185">Reference proteome</keyword>
<dbReference type="AlphaFoldDB" id="A0A7V8RB23"/>
<evidence type="ECO:0000313" key="2">
    <source>
        <dbReference type="Proteomes" id="UP000589292"/>
    </source>
</evidence>
<protein>
    <submittedName>
        <fullName evidence="1">Uncharacterized protein</fullName>
    </submittedName>
</protein>
<dbReference type="RefSeq" id="WP_181266299.1">
    <property type="nucleotide sequence ID" value="NZ_BAAAGB010000002.1"/>
</dbReference>
<comment type="caution">
    <text evidence="1">The sequence shown here is derived from an EMBL/GenBank/DDBJ whole genome shotgun (WGS) entry which is preliminary data.</text>
</comment>
<gene>
    <name evidence="1" type="ORF">FG486_02425</name>
</gene>
<accession>A0A7V8RB23</accession>
<reference evidence="1 2" key="1">
    <citation type="journal article" date="1994" name="Int. J. Syst. Bacteriol.">
        <title>Phylogenetic positions of novel aerobic, bacteriochlorophyll a-containing bacteria and description of Roseococcus thiosulfatophilus gen. nov., sp. nov., Erythromicrobium ramosum gen. nov., sp. nov., and Erythrobacter litoralis sp. nov.</title>
        <authorList>
            <person name="Yurkov V."/>
            <person name="Stackebrandt E."/>
            <person name="Holmes A."/>
            <person name="Fuerst J.A."/>
            <person name="Hugenholtz P."/>
            <person name="Golecki J."/>
            <person name="Gad'on N."/>
            <person name="Gorlenko V.M."/>
            <person name="Kompantseva E.I."/>
            <person name="Drews G."/>
        </authorList>
    </citation>
    <scope>NUCLEOTIDE SEQUENCE [LARGE SCALE GENOMIC DNA]</scope>
    <source>
        <strain evidence="1 2">KR-99</strain>
    </source>
</reference>
<proteinExistence type="predicted"/>